<evidence type="ECO:0000313" key="1">
    <source>
        <dbReference type="EMBL" id="RGL94438.1"/>
    </source>
</evidence>
<reference evidence="1 2" key="1">
    <citation type="submission" date="2018-08" db="EMBL/GenBank/DDBJ databases">
        <title>A genome reference for cultivated species of the human gut microbiota.</title>
        <authorList>
            <person name="Zou Y."/>
            <person name="Xue W."/>
            <person name="Luo G."/>
        </authorList>
    </citation>
    <scope>NUCLEOTIDE SEQUENCE [LARGE SCALE GENOMIC DNA]</scope>
    <source>
        <strain evidence="1 2">TF05-11AC</strain>
    </source>
</reference>
<evidence type="ECO:0000313" key="2">
    <source>
        <dbReference type="Proteomes" id="UP000261257"/>
    </source>
</evidence>
<gene>
    <name evidence="1" type="ORF">DXC39_29270</name>
</gene>
<proteinExistence type="predicted"/>
<dbReference type="EMBL" id="QSSQ01000051">
    <property type="protein sequence ID" value="RGL94438.1"/>
    <property type="molecule type" value="Genomic_DNA"/>
</dbReference>
<dbReference type="Proteomes" id="UP000261257">
    <property type="component" value="Unassembled WGS sequence"/>
</dbReference>
<accession>A0A3E4TSC7</accession>
<comment type="caution">
    <text evidence="1">The sequence shown here is derived from an EMBL/GenBank/DDBJ whole genome shotgun (WGS) entry which is preliminary data.</text>
</comment>
<protein>
    <submittedName>
        <fullName evidence="1">Uncharacterized protein</fullName>
    </submittedName>
</protein>
<dbReference type="AlphaFoldDB" id="A0A3E4TSC7"/>
<name>A0A3E4TSC7_9FIRM</name>
<sequence>MGRAMCLGNTMSLTDIIGIVQGLLQDDSSPWVQYKFK</sequence>
<organism evidence="1 2">
    <name type="scientific">Hungatella hathewayi</name>
    <dbReference type="NCBI Taxonomy" id="154046"/>
    <lineage>
        <taxon>Bacteria</taxon>
        <taxon>Bacillati</taxon>
        <taxon>Bacillota</taxon>
        <taxon>Clostridia</taxon>
        <taxon>Lachnospirales</taxon>
        <taxon>Lachnospiraceae</taxon>
        <taxon>Hungatella</taxon>
    </lineage>
</organism>